<dbReference type="Proteomes" id="UP000480312">
    <property type="component" value="Unassembled WGS sequence"/>
</dbReference>
<evidence type="ECO:0000313" key="3">
    <source>
        <dbReference type="EMBL" id="NDL70515.1"/>
    </source>
</evidence>
<dbReference type="InterPro" id="IPR005021">
    <property type="entry name" value="Terminase_largesu-like"/>
</dbReference>
<dbReference type="Pfam" id="PF03354">
    <property type="entry name" value="TerL_ATPase"/>
    <property type="match status" value="1"/>
</dbReference>
<sequence>MSKKKPPQSTVCDDRATAFAHAVAAGELIAGPQVRDACARHLRDLQGGEERGLFWDMDAANHAIGFFEEVLRLNGGRFEGEPFHLLPWQAFIVGCLYGWKASDGWRRFRVAYVETAKGSGKSPLAAGVGLYGLVADGEERAEVYAAATKKDQAQILFRDAVAMVDQSPLLATRIVKSGAVGKEYNLAFHKTSSFFRTVAADDGQSGPRPHVALLDEIHEHKTPLVVEMMRAGTKSREQALIFMITNSGTDRLSVCWDYHDYAVKVASGTLEDDSFFGFVCCLDETDDPFEGEESWYKANPSLAYGIPGLKYLREQVTQARGMPSKEATVKRLNFCMWVQADNPAISRDAWLATQDKDFDMECLQGRRCYAGLDLSSTQDLTALVLLFEPVPDDPTWRMIPYFWLPEDGLARKAEKDRVPYVLWQERGHLLTTPGKAINKRHVLHQLSEIAARFDLQAIGYDRWRIEDLTALIDDEGVTLPPLVPCGQGFQTMAPAVDEFERRLVNVEMRHTGHPVLTWCAANAVYQEDPAGNRKVDKRKSTGRVDGIVAAVMATSLTLGELEENEDLDDFLNNMVIG</sequence>
<dbReference type="OrthoDB" id="9760250at2"/>
<dbReference type="InterPro" id="IPR046461">
    <property type="entry name" value="TerL_ATPase"/>
</dbReference>
<dbReference type="EMBL" id="JAAEHK010000009">
    <property type="protein sequence ID" value="NDL70515.1"/>
    <property type="molecule type" value="Genomic_DNA"/>
</dbReference>
<protein>
    <submittedName>
        <fullName evidence="3">Terminase large subunit</fullName>
    </submittedName>
</protein>
<dbReference type="InterPro" id="IPR027417">
    <property type="entry name" value="P-loop_NTPase"/>
</dbReference>
<evidence type="ECO:0000259" key="1">
    <source>
        <dbReference type="Pfam" id="PF03354"/>
    </source>
</evidence>
<dbReference type="Pfam" id="PF20441">
    <property type="entry name" value="TerL_nuclease"/>
    <property type="match status" value="1"/>
</dbReference>
<dbReference type="InterPro" id="IPR046462">
    <property type="entry name" value="TerL_nuclease"/>
</dbReference>
<dbReference type="PANTHER" id="PTHR41287">
    <property type="match status" value="1"/>
</dbReference>
<dbReference type="RefSeq" id="WP_162218405.1">
    <property type="nucleotide sequence ID" value="NZ_JAAEHK010000009.1"/>
</dbReference>
<organism evidence="3 4">
    <name type="scientific">Vreelandella alkaliphila</name>
    <dbReference type="NCBI Taxonomy" id="272774"/>
    <lineage>
        <taxon>Bacteria</taxon>
        <taxon>Pseudomonadati</taxon>
        <taxon>Pseudomonadota</taxon>
        <taxon>Gammaproteobacteria</taxon>
        <taxon>Oceanospirillales</taxon>
        <taxon>Halomonadaceae</taxon>
        <taxon>Vreelandella</taxon>
    </lineage>
</organism>
<comment type="caution">
    <text evidence="3">The sequence shown here is derived from an EMBL/GenBank/DDBJ whole genome shotgun (WGS) entry which is preliminary data.</text>
</comment>
<dbReference type="Gene3D" id="3.40.50.300">
    <property type="entry name" value="P-loop containing nucleotide triphosphate hydrolases"/>
    <property type="match status" value="1"/>
</dbReference>
<reference evidence="3 4" key="1">
    <citation type="submission" date="2020-01" db="EMBL/GenBank/DDBJ databases">
        <title>Whole genome sequencing of Halomonas alkaliphila strain LS44.</title>
        <authorList>
            <person name="Kumar S."/>
            <person name="Paul D."/>
            <person name="Shouche Y."/>
            <person name="Suryavanshi M.V."/>
        </authorList>
    </citation>
    <scope>NUCLEOTIDE SEQUENCE [LARGE SCALE GENOMIC DNA]</scope>
    <source>
        <strain evidence="3 4">LS44</strain>
    </source>
</reference>
<proteinExistence type="predicted"/>
<evidence type="ECO:0000259" key="2">
    <source>
        <dbReference type="Pfam" id="PF20441"/>
    </source>
</evidence>
<feature type="domain" description="Terminase large subunit-like ATPase" evidence="1">
    <location>
        <begin position="87"/>
        <end position="262"/>
    </location>
</feature>
<evidence type="ECO:0000313" key="4">
    <source>
        <dbReference type="Proteomes" id="UP000480312"/>
    </source>
</evidence>
<name>A0A7C9P806_9GAMM</name>
<gene>
    <name evidence="3" type="ORF">GPL32_08325</name>
</gene>
<dbReference type="GO" id="GO:0004519">
    <property type="term" value="F:endonuclease activity"/>
    <property type="evidence" value="ECO:0007669"/>
    <property type="project" value="InterPro"/>
</dbReference>
<dbReference type="AlphaFoldDB" id="A0A7C9P806"/>
<dbReference type="PANTHER" id="PTHR41287:SF1">
    <property type="entry name" value="PROTEIN YMFN"/>
    <property type="match status" value="1"/>
</dbReference>
<feature type="domain" description="Terminase large subunit-like endonuclease" evidence="2">
    <location>
        <begin position="271"/>
        <end position="554"/>
    </location>
</feature>
<accession>A0A7C9P806</accession>